<evidence type="ECO:0000313" key="2">
    <source>
        <dbReference type="Proteomes" id="UP000441523"/>
    </source>
</evidence>
<accession>A0A6N6MNR1</accession>
<gene>
    <name evidence="1" type="ORF">F6X51_16160</name>
</gene>
<dbReference type="Proteomes" id="UP000441523">
    <property type="component" value="Unassembled WGS sequence"/>
</dbReference>
<organism evidence="1 2">
    <name type="scientific">Methylobacterium planeticum</name>
    <dbReference type="NCBI Taxonomy" id="2615211"/>
    <lineage>
        <taxon>Bacteria</taxon>
        <taxon>Pseudomonadati</taxon>
        <taxon>Pseudomonadota</taxon>
        <taxon>Alphaproteobacteria</taxon>
        <taxon>Hyphomicrobiales</taxon>
        <taxon>Methylobacteriaceae</taxon>
        <taxon>Methylobacterium</taxon>
    </lineage>
</organism>
<name>A0A6N6MNR1_9HYPH</name>
<proteinExistence type="predicted"/>
<comment type="caution">
    <text evidence="1">The sequence shown here is derived from an EMBL/GenBank/DDBJ whole genome shotgun (WGS) entry which is preliminary data.</text>
</comment>
<dbReference type="RefSeq" id="WP_150964700.1">
    <property type="nucleotide sequence ID" value="NZ_VZZJ01000013.1"/>
</dbReference>
<dbReference type="EMBL" id="VZZJ01000013">
    <property type="protein sequence ID" value="KAB1072508.1"/>
    <property type="molecule type" value="Genomic_DNA"/>
</dbReference>
<evidence type="ECO:0000313" key="1">
    <source>
        <dbReference type="EMBL" id="KAB1072508.1"/>
    </source>
</evidence>
<dbReference type="AlphaFoldDB" id="A0A6N6MNR1"/>
<protein>
    <submittedName>
        <fullName evidence="1">Uncharacterized protein</fullName>
    </submittedName>
</protein>
<keyword evidence="2" id="KW-1185">Reference proteome</keyword>
<reference evidence="1 2" key="1">
    <citation type="submission" date="2019-09" db="EMBL/GenBank/DDBJ databases">
        <title>YIM 132548 draft genome.</title>
        <authorList>
            <person name="Jiang L."/>
        </authorList>
    </citation>
    <scope>NUCLEOTIDE SEQUENCE [LARGE SCALE GENOMIC DNA]</scope>
    <source>
        <strain evidence="1 2">YIM 132548</strain>
    </source>
</reference>
<sequence>MADHEEKQRKRSNAGFPAAAQRSLDQIAAALGMPTALIAGTSSSAEDRFGEVSFLEAAELLRAFIQIGDPRARQRCLAIVQETAGSQRSARR</sequence>